<evidence type="ECO:0000259" key="1">
    <source>
        <dbReference type="Pfam" id="PF01261"/>
    </source>
</evidence>
<dbReference type="InterPro" id="IPR013022">
    <property type="entry name" value="Xyl_isomerase-like_TIM-brl"/>
</dbReference>
<feature type="domain" description="Xylose isomerase-like TIM barrel" evidence="1">
    <location>
        <begin position="29"/>
        <end position="274"/>
    </location>
</feature>
<dbReference type="SUPFAM" id="SSF51658">
    <property type="entry name" value="Xylose isomerase-like"/>
    <property type="match status" value="1"/>
</dbReference>
<gene>
    <name evidence="2" type="ORF">H8705_12455</name>
</gene>
<dbReference type="EMBL" id="JACRTD010000011">
    <property type="protein sequence ID" value="MBC8586392.1"/>
    <property type="molecule type" value="Genomic_DNA"/>
</dbReference>
<name>A0A926IDK3_9FIRM</name>
<reference evidence="2" key="1">
    <citation type="submission" date="2020-08" db="EMBL/GenBank/DDBJ databases">
        <title>Genome public.</title>
        <authorList>
            <person name="Liu C."/>
            <person name="Sun Q."/>
        </authorList>
    </citation>
    <scope>NUCLEOTIDE SEQUENCE</scope>
    <source>
        <strain evidence="2">NSJ-64</strain>
    </source>
</reference>
<dbReference type="InterPro" id="IPR036237">
    <property type="entry name" value="Xyl_isomerase-like_sf"/>
</dbReference>
<dbReference type="AlphaFoldDB" id="A0A926IDK3"/>
<dbReference type="InterPro" id="IPR050312">
    <property type="entry name" value="IolE/XylAMocC-like"/>
</dbReference>
<accession>A0A926IDK3</accession>
<comment type="caution">
    <text evidence="2">The sequence shown here is derived from an EMBL/GenBank/DDBJ whole genome shotgun (WGS) entry which is preliminary data.</text>
</comment>
<dbReference type="Pfam" id="PF01261">
    <property type="entry name" value="AP_endonuc_2"/>
    <property type="match status" value="1"/>
</dbReference>
<evidence type="ECO:0000313" key="2">
    <source>
        <dbReference type="EMBL" id="MBC8586392.1"/>
    </source>
</evidence>
<proteinExistence type="predicted"/>
<organism evidence="2 3">
    <name type="scientific">Youxingia wuxianensis</name>
    <dbReference type="NCBI Taxonomy" id="2763678"/>
    <lineage>
        <taxon>Bacteria</taxon>
        <taxon>Bacillati</taxon>
        <taxon>Bacillota</taxon>
        <taxon>Clostridia</taxon>
        <taxon>Eubacteriales</taxon>
        <taxon>Oscillospiraceae</taxon>
        <taxon>Youxingia</taxon>
    </lineage>
</organism>
<evidence type="ECO:0000313" key="3">
    <source>
        <dbReference type="Proteomes" id="UP000623678"/>
    </source>
</evidence>
<dbReference type="PANTHER" id="PTHR12110:SF21">
    <property type="entry name" value="XYLOSE ISOMERASE-LIKE TIM BARREL DOMAIN-CONTAINING PROTEIN"/>
    <property type="match status" value="1"/>
</dbReference>
<dbReference type="PANTHER" id="PTHR12110">
    <property type="entry name" value="HYDROXYPYRUVATE ISOMERASE"/>
    <property type="match status" value="1"/>
</dbReference>
<keyword evidence="3" id="KW-1185">Reference proteome</keyword>
<dbReference type="RefSeq" id="WP_262396114.1">
    <property type="nucleotide sequence ID" value="NZ_JACRTD010000011.1"/>
</dbReference>
<sequence>MRKITFEQIAAMNMHYQKCSFEYFLESIDRLGVKNFELWAGSPHFCNTDSKASPVPKMKKMVADRGMKIVCVTPEQCLYPYNIAAREGHIRKRSIEYFNQYVRQTAELGVDKMLITSGWGNYDERVQDAWNRSVESLREILKTAEKEGVDLAFEILLPDESNLVNNLETTIRMMKELESSRAKCCIDTVPVCFEGKTLDDFFKALGDKIIHIHLNDGAPDGHLTWGDGEQPLEEHLEALSRHNYAGYMTLELGDPLYYLDPEKDLKRGLDTLKKVLPYEAK</sequence>
<dbReference type="Gene3D" id="3.20.20.150">
    <property type="entry name" value="Divalent-metal-dependent TIM barrel enzymes"/>
    <property type="match status" value="1"/>
</dbReference>
<dbReference type="Proteomes" id="UP000623678">
    <property type="component" value="Unassembled WGS sequence"/>
</dbReference>
<protein>
    <submittedName>
        <fullName evidence="2">TIM barrel protein</fullName>
    </submittedName>
</protein>